<name>A0A067BV98_SAPPC</name>
<evidence type="ECO:0000313" key="2">
    <source>
        <dbReference type="EMBL" id="KDO18191.1"/>
    </source>
</evidence>
<keyword evidence="3" id="KW-1185">Reference proteome</keyword>
<evidence type="ECO:0000313" key="3">
    <source>
        <dbReference type="Proteomes" id="UP000030745"/>
    </source>
</evidence>
<gene>
    <name evidence="2" type="ORF">SPRG_16362</name>
</gene>
<keyword evidence="1" id="KW-0812">Transmembrane</keyword>
<dbReference type="Proteomes" id="UP000030745">
    <property type="component" value="Unassembled WGS sequence"/>
</dbReference>
<dbReference type="KEGG" id="spar:SPRG_16362"/>
<organism evidence="2 3">
    <name type="scientific">Saprolegnia parasitica (strain CBS 223.65)</name>
    <dbReference type="NCBI Taxonomy" id="695850"/>
    <lineage>
        <taxon>Eukaryota</taxon>
        <taxon>Sar</taxon>
        <taxon>Stramenopiles</taxon>
        <taxon>Oomycota</taxon>
        <taxon>Saprolegniomycetes</taxon>
        <taxon>Saprolegniales</taxon>
        <taxon>Saprolegniaceae</taxon>
        <taxon>Saprolegnia</taxon>
    </lineage>
</organism>
<dbReference type="GeneID" id="24137993"/>
<dbReference type="EMBL" id="KK583480">
    <property type="protein sequence ID" value="KDO18191.1"/>
    <property type="molecule type" value="Genomic_DNA"/>
</dbReference>
<feature type="transmembrane region" description="Helical" evidence="1">
    <location>
        <begin position="64"/>
        <end position="82"/>
    </location>
</feature>
<feature type="transmembrane region" description="Helical" evidence="1">
    <location>
        <begin position="41"/>
        <end position="58"/>
    </location>
</feature>
<protein>
    <submittedName>
        <fullName evidence="2">Uncharacterized protein</fullName>
    </submittedName>
</protein>
<accession>A0A067BV98</accession>
<sequence>MDDWEAFDGACAEHVRLYRAHLDTLQSYLPDTKSPDDATRCYGTGVMLLLVALVVGVYRPRLVHYMLALPATLLCLCFAHAFEMPAQYEVLLAPLLGAFLAEHPRVSFYGLTLHADMMPTLYLLPAWTTPVKIATALAKALAYVGI</sequence>
<reference evidence="2 3" key="1">
    <citation type="journal article" date="2013" name="PLoS Genet.">
        <title>Distinctive expansion of potential virulence genes in the genome of the oomycete fish pathogen Saprolegnia parasitica.</title>
        <authorList>
            <person name="Jiang R.H."/>
            <person name="de Bruijn I."/>
            <person name="Haas B.J."/>
            <person name="Belmonte R."/>
            <person name="Lobach L."/>
            <person name="Christie J."/>
            <person name="van den Ackerveken G."/>
            <person name="Bottin A."/>
            <person name="Bulone V."/>
            <person name="Diaz-Moreno S.M."/>
            <person name="Dumas B."/>
            <person name="Fan L."/>
            <person name="Gaulin E."/>
            <person name="Govers F."/>
            <person name="Grenville-Briggs L.J."/>
            <person name="Horner N.R."/>
            <person name="Levin J.Z."/>
            <person name="Mammella M."/>
            <person name="Meijer H.J."/>
            <person name="Morris P."/>
            <person name="Nusbaum C."/>
            <person name="Oome S."/>
            <person name="Phillips A.J."/>
            <person name="van Rooyen D."/>
            <person name="Rzeszutek E."/>
            <person name="Saraiva M."/>
            <person name="Secombes C.J."/>
            <person name="Seidl M.F."/>
            <person name="Snel B."/>
            <person name="Stassen J.H."/>
            <person name="Sykes S."/>
            <person name="Tripathy S."/>
            <person name="van den Berg H."/>
            <person name="Vega-Arreguin J.C."/>
            <person name="Wawra S."/>
            <person name="Young S.K."/>
            <person name="Zeng Q."/>
            <person name="Dieguez-Uribeondo J."/>
            <person name="Russ C."/>
            <person name="Tyler B.M."/>
            <person name="van West P."/>
        </authorList>
    </citation>
    <scope>NUCLEOTIDE SEQUENCE [LARGE SCALE GENOMIC DNA]</scope>
    <source>
        <strain evidence="2 3">CBS 223.65</strain>
    </source>
</reference>
<dbReference type="RefSeq" id="XP_012211104.1">
    <property type="nucleotide sequence ID" value="XM_012355714.1"/>
</dbReference>
<proteinExistence type="predicted"/>
<keyword evidence="1" id="KW-0472">Membrane</keyword>
<dbReference type="VEuPathDB" id="FungiDB:SPRG_16362"/>
<keyword evidence="1" id="KW-1133">Transmembrane helix</keyword>
<evidence type="ECO:0000256" key="1">
    <source>
        <dbReference type="SAM" id="Phobius"/>
    </source>
</evidence>
<dbReference type="AlphaFoldDB" id="A0A067BV98"/>